<accession>A0A6P7GPV7</accession>
<dbReference type="InParanoid" id="A0A6P7GPV7"/>
<evidence type="ECO:0000313" key="1">
    <source>
        <dbReference type="RefSeq" id="XP_028151936.1"/>
    </source>
</evidence>
<dbReference type="AlphaFoldDB" id="A0A6P7GPV7"/>
<reference evidence="1" key="1">
    <citation type="submission" date="2025-08" db="UniProtKB">
        <authorList>
            <consortium name="RefSeq"/>
        </authorList>
    </citation>
    <scope>IDENTIFICATION</scope>
    <source>
        <tissue evidence="1">Whole insect</tissue>
    </source>
</reference>
<protein>
    <submittedName>
        <fullName evidence="1">Uncharacterized protein LOC114345316</fullName>
    </submittedName>
</protein>
<name>A0A6P7GPV7_DIAVI</name>
<gene>
    <name evidence="1" type="primary">LOC114345316</name>
</gene>
<proteinExistence type="predicted"/>
<organism evidence="1">
    <name type="scientific">Diabrotica virgifera virgifera</name>
    <name type="common">western corn rootworm</name>
    <dbReference type="NCBI Taxonomy" id="50390"/>
    <lineage>
        <taxon>Eukaryota</taxon>
        <taxon>Metazoa</taxon>
        <taxon>Ecdysozoa</taxon>
        <taxon>Arthropoda</taxon>
        <taxon>Hexapoda</taxon>
        <taxon>Insecta</taxon>
        <taxon>Pterygota</taxon>
        <taxon>Neoptera</taxon>
        <taxon>Endopterygota</taxon>
        <taxon>Coleoptera</taxon>
        <taxon>Polyphaga</taxon>
        <taxon>Cucujiformia</taxon>
        <taxon>Chrysomeloidea</taxon>
        <taxon>Chrysomelidae</taxon>
        <taxon>Galerucinae</taxon>
        <taxon>Diabroticina</taxon>
        <taxon>Diabroticites</taxon>
        <taxon>Diabrotica</taxon>
    </lineage>
</organism>
<dbReference type="RefSeq" id="XP_028151936.1">
    <property type="nucleotide sequence ID" value="XM_028296135.1"/>
</dbReference>
<sequence>MPEKTRYPSRASLRGAFILSDFERQSLHNDIDAAFEMPRCSTPLPAEELPCTENDRPSYRTFCDNLKTPITNPCVKGVAQSPRSIIGGHLVGARSCSNRFPANDADNSDNYQFIITTKNSSPRIPQDCVVFIWNKITATLRSLHLDEDKKDFE</sequence>